<dbReference type="AlphaFoldDB" id="A0A504J880"/>
<accession>A0A504J880</accession>
<dbReference type="Proteomes" id="UP000315540">
    <property type="component" value="Unassembled WGS sequence"/>
</dbReference>
<organism evidence="1 2">
    <name type="scientific">Aquimarina algicola</name>
    <dbReference type="NCBI Taxonomy" id="2589995"/>
    <lineage>
        <taxon>Bacteria</taxon>
        <taxon>Pseudomonadati</taxon>
        <taxon>Bacteroidota</taxon>
        <taxon>Flavobacteriia</taxon>
        <taxon>Flavobacteriales</taxon>
        <taxon>Flavobacteriaceae</taxon>
        <taxon>Aquimarina</taxon>
    </lineage>
</organism>
<dbReference type="OrthoDB" id="9905358at2"/>
<keyword evidence="2" id="KW-1185">Reference proteome</keyword>
<proteinExistence type="predicted"/>
<evidence type="ECO:0000313" key="2">
    <source>
        <dbReference type="Proteomes" id="UP000315540"/>
    </source>
</evidence>
<name>A0A504J880_9FLAO</name>
<gene>
    <name evidence="1" type="ORF">FHK87_05710</name>
</gene>
<evidence type="ECO:0000313" key="1">
    <source>
        <dbReference type="EMBL" id="TPN87086.1"/>
    </source>
</evidence>
<reference evidence="1 2" key="1">
    <citation type="submission" date="2019-06" db="EMBL/GenBank/DDBJ databases">
        <authorList>
            <person name="Meng X."/>
        </authorList>
    </citation>
    <scope>NUCLEOTIDE SEQUENCE [LARGE SCALE GENOMIC DNA]</scope>
    <source>
        <strain evidence="1 2">M625</strain>
    </source>
</reference>
<comment type="caution">
    <text evidence="1">The sequence shown here is derived from an EMBL/GenBank/DDBJ whole genome shotgun (WGS) entry which is preliminary data.</text>
</comment>
<protein>
    <submittedName>
        <fullName evidence="1">Uncharacterized protein</fullName>
    </submittedName>
</protein>
<dbReference type="RefSeq" id="WP_140591221.1">
    <property type="nucleotide sequence ID" value="NZ_VFWZ01000002.1"/>
</dbReference>
<sequence length="90" mass="10338">MKKVKVDFRYLTPELVSKIVVAYPNGFANCDVMTFAHAANEDIEMIKLEIDDTLYLIKKSAIDDALELFDDDYFSSLQRKDEACDAEFCE</sequence>
<dbReference type="EMBL" id="VFWZ01000002">
    <property type="protein sequence ID" value="TPN87086.1"/>
    <property type="molecule type" value="Genomic_DNA"/>
</dbReference>